<name>A0AAW4WM23_9FIRM</name>
<dbReference type="AlphaFoldDB" id="A0AAW4WM23"/>
<evidence type="ECO:0000313" key="1">
    <source>
        <dbReference type="EMBL" id="MCC2243180.1"/>
    </source>
</evidence>
<accession>A0AAW4WM23</accession>
<dbReference type="EMBL" id="JAJEQW010000017">
    <property type="protein sequence ID" value="MCC2243180.1"/>
    <property type="molecule type" value="Genomic_DNA"/>
</dbReference>
<protein>
    <recommendedName>
        <fullName evidence="3">WXG100 family type VII secretion target</fullName>
    </recommendedName>
</protein>
<proteinExistence type="predicted"/>
<sequence length="91" mass="9999">MATTVTNTEALGNKISELQTLHDTWADKTYTAVDIGECGGSTIIQIEEMGNMFQRMQDAYVTLLAQTISYMTNRKESLDTKESNAAATVSE</sequence>
<organism evidence="1 2">
    <name type="scientific">Roseburia amylophila</name>
    <dbReference type="NCBI Taxonomy" id="2981794"/>
    <lineage>
        <taxon>Bacteria</taxon>
        <taxon>Bacillati</taxon>
        <taxon>Bacillota</taxon>
        <taxon>Clostridia</taxon>
        <taxon>Lachnospirales</taxon>
        <taxon>Lachnospiraceae</taxon>
        <taxon>Roseburia</taxon>
    </lineage>
</organism>
<reference evidence="1" key="1">
    <citation type="submission" date="2021-10" db="EMBL/GenBank/DDBJ databases">
        <title>Anaerobic single-cell dispensing facilitates the cultivation of human gut bacteria.</title>
        <authorList>
            <person name="Afrizal A."/>
        </authorList>
    </citation>
    <scope>NUCLEOTIDE SEQUENCE</scope>
    <source>
        <strain evidence="1">CLA-AA-H204</strain>
    </source>
</reference>
<gene>
    <name evidence="1" type="ORF">LKD47_12935</name>
</gene>
<comment type="caution">
    <text evidence="1">The sequence shown here is derived from an EMBL/GenBank/DDBJ whole genome shotgun (WGS) entry which is preliminary data.</text>
</comment>
<evidence type="ECO:0008006" key="3">
    <source>
        <dbReference type="Google" id="ProtNLM"/>
    </source>
</evidence>
<dbReference type="RefSeq" id="WP_227710688.1">
    <property type="nucleotide sequence ID" value="NZ_JAJEQW010000017.1"/>
</dbReference>
<evidence type="ECO:0000313" key="2">
    <source>
        <dbReference type="Proteomes" id="UP001198893"/>
    </source>
</evidence>
<dbReference type="Proteomes" id="UP001198893">
    <property type="component" value="Unassembled WGS sequence"/>
</dbReference>